<accession>A0A9W8VCK2</accession>
<evidence type="ECO:0000313" key="1">
    <source>
        <dbReference type="EMBL" id="KAJ4258745.1"/>
    </source>
</evidence>
<name>A0A9W8VCK2_9HYPO</name>
<comment type="caution">
    <text evidence="1">The sequence shown here is derived from an EMBL/GenBank/DDBJ whole genome shotgun (WGS) entry which is preliminary data.</text>
</comment>
<dbReference type="Gene3D" id="3.90.180.10">
    <property type="entry name" value="Medium-chain alcohol dehydrogenases, catalytic domain"/>
    <property type="match status" value="1"/>
</dbReference>
<evidence type="ECO:0000313" key="2">
    <source>
        <dbReference type="Proteomes" id="UP001152049"/>
    </source>
</evidence>
<proteinExistence type="predicted"/>
<dbReference type="OrthoDB" id="1879366at2759"/>
<keyword evidence="2" id="KW-1185">Reference proteome</keyword>
<evidence type="ECO:0008006" key="3">
    <source>
        <dbReference type="Google" id="ProtNLM"/>
    </source>
</evidence>
<protein>
    <recommendedName>
        <fullName evidence="3">Alcohol dehydrogenase</fullName>
    </recommendedName>
</protein>
<dbReference type="AlphaFoldDB" id="A0A9W8VCK2"/>
<reference evidence="1" key="1">
    <citation type="submission" date="2022-09" db="EMBL/GenBank/DDBJ databases">
        <title>Fusarium specimens isolated from Avocado Roots.</title>
        <authorList>
            <person name="Stajich J."/>
            <person name="Roper C."/>
            <person name="Heimlech-Rivalta G."/>
        </authorList>
    </citation>
    <scope>NUCLEOTIDE SEQUENCE</scope>
    <source>
        <strain evidence="1">CF00136</strain>
    </source>
</reference>
<dbReference type="Gene3D" id="3.40.50.720">
    <property type="entry name" value="NAD(P)-binding Rossmann-like Domain"/>
    <property type="match status" value="1"/>
</dbReference>
<organism evidence="1 2">
    <name type="scientific">Fusarium torreyae</name>
    <dbReference type="NCBI Taxonomy" id="1237075"/>
    <lineage>
        <taxon>Eukaryota</taxon>
        <taxon>Fungi</taxon>
        <taxon>Dikarya</taxon>
        <taxon>Ascomycota</taxon>
        <taxon>Pezizomycotina</taxon>
        <taxon>Sordariomycetes</taxon>
        <taxon>Hypocreomycetidae</taxon>
        <taxon>Hypocreales</taxon>
        <taxon>Nectriaceae</taxon>
        <taxon>Fusarium</taxon>
    </lineage>
</organism>
<sequence length="85" mass="8877">MVALATPKYPSVVAGSSARLVIGKRLSIVGSLVGTKREADEALDFAASGLIKLVLTKGTLHDVDRFCDLLQAGKVPGRVVLKVST</sequence>
<gene>
    <name evidence="1" type="ORF">NW762_007832</name>
</gene>
<dbReference type="Proteomes" id="UP001152049">
    <property type="component" value="Unassembled WGS sequence"/>
</dbReference>
<dbReference type="EMBL" id="JAOQAZ010000015">
    <property type="protein sequence ID" value="KAJ4258745.1"/>
    <property type="molecule type" value="Genomic_DNA"/>
</dbReference>